<dbReference type="RefSeq" id="WP_338685216.1">
    <property type="nucleotide sequence ID" value="NZ_AP024702.1"/>
</dbReference>
<accession>A0ABM7RM17</accession>
<sequence length="54" mass="6314">MRTAHQSLVCQIDGTDQDRCEQIEWHLRILSLIVNLAVCVLSLIGLWRKLRGRR</sequence>
<reference evidence="2 3" key="1">
    <citation type="submission" date="2021-06" db="EMBL/GenBank/DDBJ databases">
        <title>Complete genome of Haloferula helveola possessing various polysaccharide degrading enzymes.</title>
        <authorList>
            <person name="Takami H."/>
            <person name="Huang C."/>
            <person name="Hamasaki K."/>
        </authorList>
    </citation>
    <scope>NUCLEOTIDE SEQUENCE [LARGE SCALE GENOMIC DNA]</scope>
    <source>
        <strain evidence="2 3">CN-1</strain>
    </source>
</reference>
<protein>
    <submittedName>
        <fullName evidence="2">Uncharacterized protein</fullName>
    </submittedName>
</protein>
<dbReference type="EMBL" id="AP024702">
    <property type="protein sequence ID" value="BCX48845.1"/>
    <property type="molecule type" value="Genomic_DNA"/>
</dbReference>
<keyword evidence="1" id="KW-0472">Membrane</keyword>
<feature type="transmembrane region" description="Helical" evidence="1">
    <location>
        <begin position="25"/>
        <end position="47"/>
    </location>
</feature>
<organism evidence="2 3">
    <name type="scientific">Haloferula helveola</name>
    <dbReference type="NCBI Taxonomy" id="490095"/>
    <lineage>
        <taxon>Bacteria</taxon>
        <taxon>Pseudomonadati</taxon>
        <taxon>Verrucomicrobiota</taxon>
        <taxon>Verrucomicrobiia</taxon>
        <taxon>Verrucomicrobiales</taxon>
        <taxon>Verrucomicrobiaceae</taxon>
        <taxon>Haloferula</taxon>
    </lineage>
</organism>
<evidence type="ECO:0000256" key="1">
    <source>
        <dbReference type="SAM" id="Phobius"/>
    </source>
</evidence>
<dbReference type="Proteomes" id="UP001374893">
    <property type="component" value="Chromosome"/>
</dbReference>
<keyword evidence="3" id="KW-1185">Reference proteome</keyword>
<evidence type="ECO:0000313" key="2">
    <source>
        <dbReference type="EMBL" id="BCX48845.1"/>
    </source>
</evidence>
<name>A0ABM7RM17_9BACT</name>
<evidence type="ECO:0000313" key="3">
    <source>
        <dbReference type="Proteomes" id="UP001374893"/>
    </source>
</evidence>
<keyword evidence="1" id="KW-0812">Transmembrane</keyword>
<gene>
    <name evidence="2" type="ORF">HAHE_27530</name>
</gene>
<keyword evidence="1" id="KW-1133">Transmembrane helix</keyword>
<proteinExistence type="predicted"/>